<protein>
    <submittedName>
        <fullName evidence="1">Uncharacterized protein</fullName>
    </submittedName>
</protein>
<dbReference type="EMBL" id="JBDJPC010000011">
    <property type="protein sequence ID" value="KAL1489685.1"/>
    <property type="molecule type" value="Genomic_DNA"/>
</dbReference>
<evidence type="ECO:0000313" key="2">
    <source>
        <dbReference type="Proteomes" id="UP001566132"/>
    </source>
</evidence>
<accession>A0ABD1E5Q3</accession>
<evidence type="ECO:0000313" key="1">
    <source>
        <dbReference type="EMBL" id="KAL1489685.1"/>
    </source>
</evidence>
<keyword evidence="2" id="KW-1185">Reference proteome</keyword>
<gene>
    <name evidence="1" type="ORF">ABEB36_013627</name>
</gene>
<dbReference type="AlphaFoldDB" id="A0ABD1E5Q3"/>
<proteinExistence type="predicted"/>
<sequence length="142" mass="16462">METFTNFPINLNISDKESRKRRIDRQIAQCNSLLEQRGLYSVTRKLHTPLEQLKSIKNAILRQHEDTSTTFTSSSSSLNARVNTVFSGKFIKQTTDDRELHDLKYFNTKNHTIDKGTVLNEWFRDNVGETVIRGGPCRKLFI</sequence>
<organism evidence="1 2">
    <name type="scientific">Hypothenemus hampei</name>
    <name type="common">Coffee berry borer</name>
    <dbReference type="NCBI Taxonomy" id="57062"/>
    <lineage>
        <taxon>Eukaryota</taxon>
        <taxon>Metazoa</taxon>
        <taxon>Ecdysozoa</taxon>
        <taxon>Arthropoda</taxon>
        <taxon>Hexapoda</taxon>
        <taxon>Insecta</taxon>
        <taxon>Pterygota</taxon>
        <taxon>Neoptera</taxon>
        <taxon>Endopterygota</taxon>
        <taxon>Coleoptera</taxon>
        <taxon>Polyphaga</taxon>
        <taxon>Cucujiformia</taxon>
        <taxon>Curculionidae</taxon>
        <taxon>Scolytinae</taxon>
        <taxon>Hypothenemus</taxon>
    </lineage>
</organism>
<reference evidence="1 2" key="1">
    <citation type="submission" date="2024-05" db="EMBL/GenBank/DDBJ databases">
        <title>Genetic variation in Jamaican populations of the coffee berry borer (Hypothenemus hampei).</title>
        <authorList>
            <person name="Errbii M."/>
            <person name="Myrie A."/>
        </authorList>
    </citation>
    <scope>NUCLEOTIDE SEQUENCE [LARGE SCALE GENOMIC DNA]</scope>
    <source>
        <strain evidence="1">JA-Hopewell-2020-01-JO</strain>
        <tissue evidence="1">Whole body</tissue>
    </source>
</reference>
<dbReference type="Proteomes" id="UP001566132">
    <property type="component" value="Unassembled WGS sequence"/>
</dbReference>
<comment type="caution">
    <text evidence="1">The sequence shown here is derived from an EMBL/GenBank/DDBJ whole genome shotgun (WGS) entry which is preliminary data.</text>
</comment>
<name>A0ABD1E5Q3_HYPHA</name>